<evidence type="ECO:0000313" key="7">
    <source>
        <dbReference type="EMBL" id="KAK7476960.1"/>
    </source>
</evidence>
<feature type="repeat" description="WD" evidence="4">
    <location>
        <begin position="627"/>
        <end position="668"/>
    </location>
</feature>
<feature type="repeat" description="WD" evidence="4">
    <location>
        <begin position="591"/>
        <end position="616"/>
    </location>
</feature>
<feature type="compositionally biased region" description="Polar residues" evidence="5">
    <location>
        <begin position="1130"/>
        <end position="1142"/>
    </location>
</feature>
<accession>A0ABD0JPJ3</accession>
<reference evidence="7 8" key="1">
    <citation type="journal article" date="2023" name="Sci. Data">
        <title>Genome assembly of the Korean intertidal mud-creeper Batillaria attramentaria.</title>
        <authorList>
            <person name="Patra A.K."/>
            <person name="Ho P.T."/>
            <person name="Jun S."/>
            <person name="Lee S.J."/>
            <person name="Kim Y."/>
            <person name="Won Y.J."/>
        </authorList>
    </citation>
    <scope>NUCLEOTIDE SEQUENCE [LARGE SCALE GENOMIC DNA]</scope>
    <source>
        <strain evidence="7">Wonlab-2016</strain>
    </source>
</reference>
<evidence type="ECO:0000256" key="2">
    <source>
        <dbReference type="ARBA" id="ARBA00022737"/>
    </source>
</evidence>
<evidence type="ECO:0000256" key="5">
    <source>
        <dbReference type="SAM" id="MobiDB-lite"/>
    </source>
</evidence>
<feature type="repeat" description="WD" evidence="4">
    <location>
        <begin position="1028"/>
        <end position="1059"/>
    </location>
</feature>
<dbReference type="InterPro" id="IPR018247">
    <property type="entry name" value="EF_Hand_1_Ca_BS"/>
</dbReference>
<dbReference type="InterPro" id="IPR051242">
    <property type="entry name" value="WD-EF-hand_domain"/>
</dbReference>
<gene>
    <name evidence="7" type="ORF">BaRGS_00031819</name>
</gene>
<protein>
    <recommendedName>
        <fullName evidence="6">EF-hand domain-containing protein</fullName>
    </recommendedName>
</protein>
<dbReference type="SUPFAM" id="SSF82171">
    <property type="entry name" value="DPP6 N-terminal domain-like"/>
    <property type="match status" value="1"/>
</dbReference>
<dbReference type="Pfam" id="PF13499">
    <property type="entry name" value="EF-hand_7"/>
    <property type="match status" value="1"/>
</dbReference>
<dbReference type="Proteomes" id="UP001519460">
    <property type="component" value="Unassembled WGS sequence"/>
</dbReference>
<keyword evidence="3" id="KW-0106">Calcium</keyword>
<evidence type="ECO:0000313" key="8">
    <source>
        <dbReference type="Proteomes" id="UP001519460"/>
    </source>
</evidence>
<dbReference type="Gene3D" id="1.10.238.10">
    <property type="entry name" value="EF-hand"/>
    <property type="match status" value="1"/>
</dbReference>
<feature type="compositionally biased region" description="Low complexity" evidence="5">
    <location>
        <begin position="201"/>
        <end position="210"/>
    </location>
</feature>
<dbReference type="InterPro" id="IPR019775">
    <property type="entry name" value="WD40_repeat_CS"/>
</dbReference>
<evidence type="ECO:0000256" key="3">
    <source>
        <dbReference type="ARBA" id="ARBA00022837"/>
    </source>
</evidence>
<dbReference type="PROSITE" id="PS50294">
    <property type="entry name" value="WD_REPEATS_REGION"/>
    <property type="match status" value="3"/>
</dbReference>
<dbReference type="EMBL" id="JACVVK020000361">
    <property type="protein sequence ID" value="KAK7476960.1"/>
    <property type="molecule type" value="Genomic_DNA"/>
</dbReference>
<keyword evidence="8" id="KW-1185">Reference proteome</keyword>
<dbReference type="PROSITE" id="PS50082">
    <property type="entry name" value="WD_REPEATS_2"/>
    <property type="match status" value="6"/>
</dbReference>
<dbReference type="PROSITE" id="PS00678">
    <property type="entry name" value="WD_REPEATS_1"/>
    <property type="match status" value="2"/>
</dbReference>
<sequence>MEEEVLSAKKLRTKPKVTRRKGFSTPEPRPQSQLYDARIPRSSRKNPVTPKFGWTVSSKEQQVKTKEKSSEELLKKIGPEGLRLHEDICKRIERRLLTPDGAKSPQDDLQEDSVEPLVADSKPLEESDAESDQNKYHQKGTGKSVSCKDDEGNTFLTGDGMVLGSFSTIDLAESEFEASIALGTKSSHTLDGSGSQGSIPHRVLGSVSSGGSHQVHTVLDMASVETAITLLTDSSRPPTVRARSRFSDTSEIEEKINIDTLETLKHAFASADVNRSGDLELEEFKELLKKQLHLPPNREQQIDALFMKIDWASEGSITWDEFCTYMQLEYAEKEDSYLRAKEVFFHTPARIENIPHRDPILRITDTTDGTFVACSQEGCVTFWSANTELKRTRTVVNTENTGRTKPKWITDFVIMSQFTKIIVGTGDREIQFFEMSSFEPYYYSPTGFDECLILYGDTQGCINIFVIKSAGECLRTWKKMPKHEGFIASISLDAVANGPNVQFIRWQVHGDWVQQIKYYHDIGQVISCSNNPNTALVIGCTIGSTHVEQQLKELRDLGGAERSRPKQFYAYNVTKTRLEADQAVFKVYKGVKCFDFSKDKNIIVTGGMDRIIRLWNPYVSQKPTAMLRGHNAPIFYLHIADEDDRIYSLSTDRSLKVWDIQDHTCLLTIRPKSHKIRGDLQAVHYSPVSKAIAVATDQMAVLCLRHKAVMHADMIISHKDPVTCCKYNPSFKQVVTCCSGSVVKLWDFETGAPIFEYGDAHDDSAITCMTFDNTNRRLITGGRDGILKIWNYNNGHCLRVLKKEKKDRTEIAEHGSGENEICDLTYVEMNKNRYVISVGWDRRINIYYDSLSDSNIHHVQHPVPYWADDERDGHREDVLAVAHCLPNLLATASYDGEVIVWNMVSGHIFCHLRPPAPAGYSDQALDGDLGISKLLFLKTRAYKKDAGSLVASGPRAHIHIWNVFQGGRLMAQFPGSKVPGGMVSAMVTNKANTLLYTADSLGFIYVWDVAKYCLEKREEEAPEVVLSWRGHVESVSCIDLVEQNKILLTSSSDCTVRLWTTEGHYIGTFGQPELWDVYNPSTYQHPMVPYDVLVDPMSMPVHPVIAQKESTHEVIHQDARRDGDDKSDQRSTSPPAQYGSKTQFYVSDDQIAAMLKQRPFDKATGKRLRHEKNKKVKVEWSGPSEYQMLHCYDLVDTPQPSPPQLKVNKDDPFDFYID</sequence>
<evidence type="ECO:0000256" key="1">
    <source>
        <dbReference type="ARBA" id="ARBA00022574"/>
    </source>
</evidence>
<dbReference type="SUPFAM" id="SSF47473">
    <property type="entry name" value="EF-hand"/>
    <property type="match status" value="1"/>
</dbReference>
<feature type="repeat" description="WD" evidence="4">
    <location>
        <begin position="871"/>
        <end position="903"/>
    </location>
</feature>
<name>A0ABD0JPJ3_9CAEN</name>
<feature type="domain" description="EF-hand" evidence="6">
    <location>
        <begin position="259"/>
        <end position="294"/>
    </location>
</feature>
<organism evidence="7 8">
    <name type="scientific">Batillaria attramentaria</name>
    <dbReference type="NCBI Taxonomy" id="370345"/>
    <lineage>
        <taxon>Eukaryota</taxon>
        <taxon>Metazoa</taxon>
        <taxon>Spiralia</taxon>
        <taxon>Lophotrochozoa</taxon>
        <taxon>Mollusca</taxon>
        <taxon>Gastropoda</taxon>
        <taxon>Caenogastropoda</taxon>
        <taxon>Sorbeoconcha</taxon>
        <taxon>Cerithioidea</taxon>
        <taxon>Batillariidae</taxon>
        <taxon>Batillaria</taxon>
    </lineage>
</organism>
<dbReference type="SMART" id="SM00320">
    <property type="entry name" value="WD40"/>
    <property type="match status" value="10"/>
</dbReference>
<dbReference type="SUPFAM" id="SSF50978">
    <property type="entry name" value="WD40 repeat-like"/>
    <property type="match status" value="1"/>
</dbReference>
<dbReference type="PANTHER" id="PTHR44324">
    <property type="entry name" value="WD40 REPEAT DOMAIN 95"/>
    <property type="match status" value="1"/>
</dbReference>
<dbReference type="InterPro" id="IPR011992">
    <property type="entry name" value="EF-hand-dom_pair"/>
</dbReference>
<feature type="domain" description="EF-hand" evidence="6">
    <location>
        <begin position="297"/>
        <end position="332"/>
    </location>
</feature>
<dbReference type="Gene3D" id="2.130.10.10">
    <property type="entry name" value="YVTN repeat-like/Quinoprotein amine dehydrogenase"/>
    <property type="match status" value="5"/>
</dbReference>
<evidence type="ECO:0000259" key="6">
    <source>
        <dbReference type="PROSITE" id="PS50222"/>
    </source>
</evidence>
<dbReference type="Pfam" id="PF00400">
    <property type="entry name" value="WD40"/>
    <property type="match status" value="6"/>
</dbReference>
<keyword evidence="1 4" id="KW-0853">WD repeat</keyword>
<feature type="repeat" description="WD" evidence="4">
    <location>
        <begin position="759"/>
        <end position="800"/>
    </location>
</feature>
<comment type="caution">
    <text evidence="7">The sequence shown here is derived from an EMBL/GenBank/DDBJ whole genome shotgun (WGS) entry which is preliminary data.</text>
</comment>
<dbReference type="InterPro" id="IPR036322">
    <property type="entry name" value="WD40_repeat_dom_sf"/>
</dbReference>
<feature type="compositionally biased region" description="Basic and acidic residues" evidence="5">
    <location>
        <begin position="61"/>
        <end position="77"/>
    </location>
</feature>
<feature type="region of interest" description="Disordered" evidence="5">
    <location>
        <begin position="1109"/>
        <end position="1142"/>
    </location>
</feature>
<dbReference type="PANTHER" id="PTHR44324:SF4">
    <property type="entry name" value="WD40 REPEAT DOMAIN 95"/>
    <property type="match status" value="1"/>
</dbReference>
<dbReference type="SMART" id="SM00054">
    <property type="entry name" value="EFh"/>
    <property type="match status" value="2"/>
</dbReference>
<feature type="compositionally biased region" description="Basic and acidic residues" evidence="5">
    <location>
        <begin position="1109"/>
        <end position="1129"/>
    </location>
</feature>
<evidence type="ECO:0000256" key="4">
    <source>
        <dbReference type="PROSITE-ProRule" id="PRU00221"/>
    </source>
</evidence>
<dbReference type="AlphaFoldDB" id="A0ABD0JPJ3"/>
<feature type="compositionally biased region" description="Basic residues" evidence="5">
    <location>
        <begin position="9"/>
        <end position="22"/>
    </location>
</feature>
<dbReference type="InterPro" id="IPR002048">
    <property type="entry name" value="EF_hand_dom"/>
</dbReference>
<feature type="repeat" description="WD" evidence="4">
    <location>
        <begin position="715"/>
        <end position="756"/>
    </location>
</feature>
<feature type="region of interest" description="Disordered" evidence="5">
    <location>
        <begin position="121"/>
        <end position="149"/>
    </location>
</feature>
<dbReference type="PROSITE" id="PS50222">
    <property type="entry name" value="EF_HAND_2"/>
    <property type="match status" value="2"/>
</dbReference>
<feature type="region of interest" description="Disordered" evidence="5">
    <location>
        <begin position="1"/>
        <end position="77"/>
    </location>
</feature>
<keyword evidence="2" id="KW-0677">Repeat</keyword>
<dbReference type="PROSITE" id="PS00018">
    <property type="entry name" value="EF_HAND_1"/>
    <property type="match status" value="1"/>
</dbReference>
<feature type="compositionally biased region" description="Polar residues" evidence="5">
    <location>
        <begin position="187"/>
        <end position="198"/>
    </location>
</feature>
<dbReference type="InterPro" id="IPR015943">
    <property type="entry name" value="WD40/YVTN_repeat-like_dom_sf"/>
</dbReference>
<feature type="region of interest" description="Disordered" evidence="5">
    <location>
        <begin position="187"/>
        <end position="210"/>
    </location>
</feature>
<dbReference type="InterPro" id="IPR001680">
    <property type="entry name" value="WD40_rpt"/>
</dbReference>
<proteinExistence type="predicted"/>